<feature type="compositionally biased region" description="Low complexity" evidence="1">
    <location>
        <begin position="29"/>
        <end position="53"/>
    </location>
</feature>
<feature type="compositionally biased region" description="Basic residues" evidence="1">
    <location>
        <begin position="309"/>
        <end position="326"/>
    </location>
</feature>
<feature type="compositionally biased region" description="Basic residues" evidence="1">
    <location>
        <begin position="94"/>
        <end position="104"/>
    </location>
</feature>
<feature type="compositionally biased region" description="Basic residues" evidence="1">
    <location>
        <begin position="73"/>
        <end position="86"/>
    </location>
</feature>
<proteinExistence type="predicted"/>
<organism evidence="2">
    <name type="scientific">uncultured Quadrisphaera sp</name>
    <dbReference type="NCBI Taxonomy" id="904978"/>
    <lineage>
        <taxon>Bacteria</taxon>
        <taxon>Bacillati</taxon>
        <taxon>Actinomycetota</taxon>
        <taxon>Actinomycetes</taxon>
        <taxon>Kineosporiales</taxon>
        <taxon>Kineosporiaceae</taxon>
        <taxon>Quadrisphaera</taxon>
        <taxon>environmental samples</taxon>
    </lineage>
</organism>
<feature type="compositionally biased region" description="Low complexity" evidence="1">
    <location>
        <begin position="105"/>
        <end position="122"/>
    </location>
</feature>
<feature type="compositionally biased region" description="Low complexity" evidence="1">
    <location>
        <begin position="229"/>
        <end position="238"/>
    </location>
</feature>
<dbReference type="AlphaFoldDB" id="A0A6J4PVA0"/>
<dbReference type="EMBL" id="CADCUY010000483">
    <property type="protein sequence ID" value="CAA9426981.1"/>
    <property type="molecule type" value="Genomic_DNA"/>
</dbReference>
<feature type="non-terminal residue" evidence="2">
    <location>
        <position position="1"/>
    </location>
</feature>
<name>A0A6J4PVA0_9ACTN</name>
<feature type="compositionally biased region" description="Low complexity" evidence="1">
    <location>
        <begin position="275"/>
        <end position="298"/>
    </location>
</feature>
<reference evidence="2" key="1">
    <citation type="submission" date="2020-02" db="EMBL/GenBank/DDBJ databases">
        <authorList>
            <person name="Meier V. D."/>
        </authorList>
    </citation>
    <scope>NUCLEOTIDE SEQUENCE</scope>
    <source>
        <strain evidence="2">AVDCRST_MAG35</strain>
    </source>
</reference>
<feature type="compositionally biased region" description="Basic and acidic residues" evidence="1">
    <location>
        <begin position="244"/>
        <end position="255"/>
    </location>
</feature>
<feature type="compositionally biased region" description="Basic and acidic residues" evidence="1">
    <location>
        <begin position="153"/>
        <end position="162"/>
    </location>
</feature>
<feature type="compositionally biased region" description="Gly residues" evidence="1">
    <location>
        <begin position="353"/>
        <end position="363"/>
    </location>
</feature>
<protein>
    <submittedName>
        <fullName evidence="2">FIG01121868: Possible membrane protein, Rv0205</fullName>
    </submittedName>
</protein>
<sequence>AGRGDPARGAGGGGLGLAAAGHRGRRVLHLPGPGPVLLAADPAPGGAAARGAAGPRGRGPGAPAHPAGAGRRGGGRRHPGGARRAHHPGDHAGQRRGRRPRRLGQQRPRGGADLALRRAAGPVHLAADGLRRPAAGAAAEQRRHHRQPAAHPDLGRHLADHRGVRRPVPADLLPLRRTEDLGVVRAPAAPARGGALRRRRAARVDHPGLLRAGHGRRRVRRRHRHRAGRAAAGRAPRGAAGGDHLPRGVRADRRCAGLRSGRGARRPGDRGGHQGPDPARGGARRAAAGVQRAPALPARARRLGAPGGRHPRHLRGHHPRRHRRGPVRGAGGRGAQHRGDLPGPGRGRRAAARGGGGRRGGAAGARPGAGAELPRRRPRRARQPADRPRDVGGAPRPAQPV</sequence>
<evidence type="ECO:0000256" key="1">
    <source>
        <dbReference type="SAM" id="MobiDB-lite"/>
    </source>
</evidence>
<feature type="region of interest" description="Disordered" evidence="1">
    <location>
        <begin position="213"/>
        <end position="401"/>
    </location>
</feature>
<gene>
    <name evidence="2" type="ORF">AVDCRST_MAG35-2350</name>
</gene>
<feature type="non-terminal residue" evidence="2">
    <location>
        <position position="401"/>
    </location>
</feature>
<accession>A0A6J4PVA0</accession>
<feature type="compositionally biased region" description="Basic residues" evidence="1">
    <location>
        <begin position="213"/>
        <end position="228"/>
    </location>
</feature>
<feature type="region of interest" description="Disordered" evidence="1">
    <location>
        <begin position="26"/>
        <end position="165"/>
    </location>
</feature>
<evidence type="ECO:0000313" key="2">
    <source>
        <dbReference type="EMBL" id="CAA9426981.1"/>
    </source>
</evidence>